<dbReference type="InterPro" id="IPR043129">
    <property type="entry name" value="ATPase_NBD"/>
</dbReference>
<dbReference type="Proteomes" id="UP000238392">
    <property type="component" value="Unassembled WGS sequence"/>
</dbReference>
<accession>A0A2T0WKM0</accession>
<dbReference type="Gene3D" id="3.30.420.40">
    <property type="match status" value="2"/>
</dbReference>
<dbReference type="AlphaFoldDB" id="A0A2T0WKM0"/>
<dbReference type="RefSeq" id="WP_170108065.1">
    <property type="nucleotide sequence ID" value="NZ_PVTQ01000010.1"/>
</dbReference>
<dbReference type="InterPro" id="IPR036388">
    <property type="entry name" value="WH-like_DNA-bd_sf"/>
</dbReference>
<gene>
    <name evidence="2" type="ORF">CLV74_11033</name>
</gene>
<comment type="similarity">
    <text evidence="1">Belongs to the ROK (NagC/XylR) family.</text>
</comment>
<dbReference type="PANTHER" id="PTHR18964">
    <property type="entry name" value="ROK (REPRESSOR, ORF, KINASE) FAMILY"/>
    <property type="match status" value="1"/>
</dbReference>
<evidence type="ECO:0000313" key="2">
    <source>
        <dbReference type="EMBL" id="PRY87259.1"/>
    </source>
</evidence>
<dbReference type="Gene3D" id="1.10.10.10">
    <property type="entry name" value="Winged helix-like DNA-binding domain superfamily/Winged helix DNA-binding domain"/>
    <property type="match status" value="1"/>
</dbReference>
<dbReference type="SUPFAM" id="SSF53067">
    <property type="entry name" value="Actin-like ATPase domain"/>
    <property type="match status" value="1"/>
</dbReference>
<dbReference type="GO" id="GO:0016301">
    <property type="term" value="F:kinase activity"/>
    <property type="evidence" value="ECO:0007669"/>
    <property type="project" value="UniProtKB-KW"/>
</dbReference>
<dbReference type="SUPFAM" id="SSF46785">
    <property type="entry name" value="Winged helix' DNA-binding domain"/>
    <property type="match status" value="1"/>
</dbReference>
<dbReference type="InterPro" id="IPR000600">
    <property type="entry name" value="ROK"/>
</dbReference>
<proteinExistence type="inferred from homology"/>
<protein>
    <submittedName>
        <fullName evidence="2">Putative NBD/HSP70 family sugar kinase</fullName>
    </submittedName>
</protein>
<keyword evidence="3" id="KW-1185">Reference proteome</keyword>
<name>A0A2T0WKM0_9RHOB</name>
<dbReference type="EMBL" id="PVTQ01000010">
    <property type="protein sequence ID" value="PRY87259.1"/>
    <property type="molecule type" value="Genomic_DNA"/>
</dbReference>
<organism evidence="2 3">
    <name type="scientific">Donghicola tyrosinivorans</name>
    <dbReference type="NCBI Taxonomy" id="1652492"/>
    <lineage>
        <taxon>Bacteria</taxon>
        <taxon>Pseudomonadati</taxon>
        <taxon>Pseudomonadota</taxon>
        <taxon>Alphaproteobacteria</taxon>
        <taxon>Rhodobacterales</taxon>
        <taxon>Roseobacteraceae</taxon>
        <taxon>Donghicola</taxon>
    </lineage>
</organism>
<keyword evidence="2" id="KW-0418">Kinase</keyword>
<sequence length="404" mass="42935">MSMPVAVRKMNEARALEALFSKGIMSRADIARVLELTRSTASSIVASLISEGQVQEVSADNSDREQKTGRPGISLRLNPDYAFYLGADVGAKDLRLCVLDFAGTLRAEVTHRFDKPNPSSEVVSARLAEMVEKACADLPDQAAVKGLNVAIPGIVDLTGDILRAPPLNWRKVPFREQLAKAMGEMPVHKLINDANAFAVAQLRRPDLIDTQDAVFLLMDDGVGGCILSGGRLLEGTTGLAAEIGHMPIGTKGHCNLTGIHGAFENYVSRPAILAHYANLGRQATSLTAFLAALDQGDAAAQKVLSVWTQDFARGLAILTTLLNPARIVIGGRVAEMARRTEGDLLGALRDHLLEETPPPVLELTGTSGEGPAVGAAMTLHHQHFAQFGPLGSGRPELLGADHSA</sequence>
<reference evidence="2 3" key="1">
    <citation type="submission" date="2018-03" db="EMBL/GenBank/DDBJ databases">
        <title>Genomic Encyclopedia of Archaeal and Bacterial Type Strains, Phase II (KMG-II): from individual species to whole genera.</title>
        <authorList>
            <person name="Goeker M."/>
        </authorList>
    </citation>
    <scope>NUCLEOTIDE SEQUENCE [LARGE SCALE GENOMIC DNA]</scope>
    <source>
        <strain evidence="2 3">DSM 100212</strain>
    </source>
</reference>
<dbReference type="Pfam" id="PF00480">
    <property type="entry name" value="ROK"/>
    <property type="match status" value="1"/>
</dbReference>
<evidence type="ECO:0000313" key="3">
    <source>
        <dbReference type="Proteomes" id="UP000238392"/>
    </source>
</evidence>
<keyword evidence="2" id="KW-0808">Transferase</keyword>
<evidence type="ECO:0000256" key="1">
    <source>
        <dbReference type="ARBA" id="ARBA00006479"/>
    </source>
</evidence>
<dbReference type="PANTHER" id="PTHR18964:SF149">
    <property type="entry name" value="BIFUNCTIONAL UDP-N-ACETYLGLUCOSAMINE 2-EPIMERASE_N-ACETYLMANNOSAMINE KINASE"/>
    <property type="match status" value="1"/>
</dbReference>
<comment type="caution">
    <text evidence="2">The sequence shown here is derived from an EMBL/GenBank/DDBJ whole genome shotgun (WGS) entry which is preliminary data.</text>
</comment>
<dbReference type="InterPro" id="IPR036390">
    <property type="entry name" value="WH_DNA-bd_sf"/>
</dbReference>